<keyword evidence="3" id="KW-1185">Reference proteome</keyword>
<name>A0A3Q1BYK9_AMPOC</name>
<organism evidence="2 3">
    <name type="scientific">Amphiprion ocellaris</name>
    <name type="common">Clown anemonefish</name>
    <dbReference type="NCBI Taxonomy" id="80972"/>
    <lineage>
        <taxon>Eukaryota</taxon>
        <taxon>Metazoa</taxon>
        <taxon>Chordata</taxon>
        <taxon>Craniata</taxon>
        <taxon>Vertebrata</taxon>
        <taxon>Euteleostomi</taxon>
        <taxon>Actinopterygii</taxon>
        <taxon>Neopterygii</taxon>
        <taxon>Teleostei</taxon>
        <taxon>Neoteleostei</taxon>
        <taxon>Acanthomorphata</taxon>
        <taxon>Ovalentaria</taxon>
        <taxon>Pomacentridae</taxon>
        <taxon>Amphiprion</taxon>
    </lineage>
</organism>
<sequence>MNPIKCIGSCVPLFFMAVLFDVTGVILIFVGIFANVRHDGRFYGDFLIYTGSLIVFASSAFWLMWYIGNVRVSVDDGLQKSNSIVELARKLSERLSQKLRGEERHVLKQRVTNDD</sequence>
<dbReference type="Ensembl" id="ENSAOCT00000014204.2">
    <property type="protein sequence ID" value="ENSAOCP00000019982.2"/>
    <property type="gene ID" value="ENSAOCG00000003769.2"/>
</dbReference>
<feature type="transmembrane region" description="Helical" evidence="1">
    <location>
        <begin position="12"/>
        <end position="34"/>
    </location>
</feature>
<reference evidence="2" key="3">
    <citation type="submission" date="2025-09" db="UniProtKB">
        <authorList>
            <consortium name="Ensembl"/>
        </authorList>
    </citation>
    <scope>IDENTIFICATION</scope>
</reference>
<dbReference type="OMA" id="SAFWLMW"/>
<dbReference type="AlphaFoldDB" id="A0A3Q1BYK9"/>
<keyword evidence="1" id="KW-1133">Transmembrane helix</keyword>
<dbReference type="Pfam" id="PF15125">
    <property type="entry name" value="TMEM238"/>
    <property type="match status" value="1"/>
</dbReference>
<keyword evidence="1" id="KW-0812">Transmembrane</keyword>
<dbReference type="InterPro" id="IPR029365">
    <property type="entry name" value="TMEM238"/>
</dbReference>
<dbReference type="Proteomes" id="UP001501940">
    <property type="component" value="Chromosome 19"/>
</dbReference>
<proteinExistence type="predicted"/>
<feature type="transmembrane region" description="Helical" evidence="1">
    <location>
        <begin position="46"/>
        <end position="67"/>
    </location>
</feature>
<reference evidence="2 3" key="1">
    <citation type="submission" date="2022-01" db="EMBL/GenBank/DDBJ databases">
        <title>A chromosome-scale genome assembly of the false clownfish, Amphiprion ocellaris.</title>
        <authorList>
            <person name="Ryu T."/>
        </authorList>
    </citation>
    <scope>NUCLEOTIDE SEQUENCE [LARGE SCALE GENOMIC DNA]</scope>
</reference>
<keyword evidence="1" id="KW-0472">Membrane</keyword>
<dbReference type="PANTHER" id="PTHR28613:SF7">
    <property type="entry name" value="TRANSMEMBRANE PROTEIN 238"/>
    <property type="match status" value="1"/>
</dbReference>
<evidence type="ECO:0008006" key="4">
    <source>
        <dbReference type="Google" id="ProtNLM"/>
    </source>
</evidence>
<evidence type="ECO:0000256" key="1">
    <source>
        <dbReference type="SAM" id="Phobius"/>
    </source>
</evidence>
<dbReference type="STRING" id="80972.ENSAOCP00000019982"/>
<accession>A0A3Q1BYK9</accession>
<evidence type="ECO:0000313" key="2">
    <source>
        <dbReference type="Ensembl" id="ENSAOCP00000019982.2"/>
    </source>
</evidence>
<protein>
    <recommendedName>
        <fullName evidence="4">Transmembrane protein 238a</fullName>
    </recommendedName>
</protein>
<dbReference type="GeneTree" id="ENSGT00940000162720"/>
<evidence type="ECO:0000313" key="3">
    <source>
        <dbReference type="Proteomes" id="UP001501940"/>
    </source>
</evidence>
<reference evidence="2" key="2">
    <citation type="submission" date="2025-08" db="UniProtKB">
        <authorList>
            <consortium name="Ensembl"/>
        </authorList>
    </citation>
    <scope>IDENTIFICATION</scope>
</reference>
<dbReference type="PANTHER" id="PTHR28613">
    <property type="entry name" value="SI:CH211-232M10.4-RELATED"/>
    <property type="match status" value="1"/>
</dbReference>